<accession>A0AA40SX31</accession>
<dbReference type="AlphaFoldDB" id="A0AA40SX31"/>
<evidence type="ECO:0000313" key="2">
    <source>
        <dbReference type="Proteomes" id="UP001165986"/>
    </source>
</evidence>
<keyword evidence="2" id="KW-1185">Reference proteome</keyword>
<gene>
    <name evidence="1" type="ORF">FNW02_12355</name>
</gene>
<dbReference type="Proteomes" id="UP001165986">
    <property type="component" value="Unassembled WGS sequence"/>
</dbReference>
<name>A0AA40SX31_9NOST</name>
<evidence type="ECO:0000313" key="1">
    <source>
        <dbReference type="EMBL" id="MBD6616603.1"/>
    </source>
</evidence>
<sequence>MTTDSIILTSEEIAEYRDKFAGLDDALYAIKIIEASDGDLTKAVSLLAPKYNISITKSHPILDELAQKFRHVICDETFIDDLMTGLLTVAVGSLTATGQIPQAIATPIVIYLTKKGVKTWCNSNSSDSNNQ</sequence>
<protein>
    <submittedName>
        <fullName evidence="1">Uncharacterized protein</fullName>
    </submittedName>
</protein>
<dbReference type="EMBL" id="VJXY01000011">
    <property type="protein sequence ID" value="MBD6616603.1"/>
    <property type="molecule type" value="Genomic_DNA"/>
</dbReference>
<comment type="caution">
    <text evidence="1">The sequence shown here is derived from an EMBL/GenBank/DDBJ whole genome shotgun (WGS) entry which is preliminary data.</text>
</comment>
<organism evidence="1 2">
    <name type="scientific">Komarekiella delphini-convector SJRDD-AB1</name>
    <dbReference type="NCBI Taxonomy" id="2593771"/>
    <lineage>
        <taxon>Bacteria</taxon>
        <taxon>Bacillati</taxon>
        <taxon>Cyanobacteriota</taxon>
        <taxon>Cyanophyceae</taxon>
        <taxon>Nostocales</taxon>
        <taxon>Nostocaceae</taxon>
        <taxon>Komarekiella</taxon>
        <taxon>Komarekiella delphini-convector</taxon>
    </lineage>
</organism>
<reference evidence="1" key="1">
    <citation type="submission" date="2019-07" db="EMBL/GenBank/DDBJ databases">
        <title>Toxilogical consequences of a new and cryptic species of cyanobacteria (Komarekiella delphini-convector) recovered from the epidermis of a bottlenose dolphin and 1500 ft. in the air.</title>
        <authorList>
            <person name="Brown A.O."/>
            <person name="Dvorak P."/>
            <person name="Villanueva C.D."/>
            <person name="Foss A.J."/>
            <person name="Garvey A.D."/>
            <person name="Gibson Q.A."/>
            <person name="Johansen J.R."/>
            <person name="Casamatta D.A."/>
        </authorList>
    </citation>
    <scope>NUCLEOTIDE SEQUENCE</scope>
    <source>
        <strain evidence="1">SJRDD-AB1</strain>
    </source>
</reference>
<proteinExistence type="predicted"/>